<gene>
    <name evidence="1" type="ORF">PEPS_30280</name>
</gene>
<reference evidence="1 2" key="1">
    <citation type="submission" date="2021-12" db="EMBL/GenBank/DDBJ databases">
        <title>Genome sequencing of bacteria with rrn-lacking chromosome and rrn-plasmid.</title>
        <authorList>
            <person name="Anda M."/>
            <person name="Iwasaki W."/>
        </authorList>
    </citation>
    <scope>NUCLEOTIDE SEQUENCE [LARGE SCALE GENOMIC DNA]</scope>
    <source>
        <strain evidence="1 2">NBRC 101262</strain>
        <plasmid evidence="1 2">pPP1</plasmid>
    </source>
</reference>
<geneLocation type="plasmid" evidence="1 2">
    <name>pPP1</name>
</geneLocation>
<keyword evidence="2" id="KW-1185">Reference proteome</keyword>
<organism evidence="1 2">
    <name type="scientific">Persicobacter psychrovividus</name>
    <dbReference type="NCBI Taxonomy" id="387638"/>
    <lineage>
        <taxon>Bacteria</taxon>
        <taxon>Pseudomonadati</taxon>
        <taxon>Bacteroidota</taxon>
        <taxon>Cytophagia</taxon>
        <taxon>Cytophagales</taxon>
        <taxon>Persicobacteraceae</taxon>
        <taxon>Persicobacter</taxon>
    </lineage>
</organism>
<dbReference type="RefSeq" id="WP_338398550.1">
    <property type="nucleotide sequence ID" value="NZ_AP025293.1"/>
</dbReference>
<accession>A0ABN6LG86</accession>
<evidence type="ECO:0000313" key="1">
    <source>
        <dbReference type="EMBL" id="BDD00748.1"/>
    </source>
</evidence>
<protein>
    <recommendedName>
        <fullName evidence="3">HTH cro/C1-type domain-containing protein</fullName>
    </recommendedName>
</protein>
<dbReference type="EMBL" id="AP025293">
    <property type="protein sequence ID" value="BDD00748.1"/>
    <property type="molecule type" value="Genomic_DNA"/>
</dbReference>
<proteinExistence type="predicted"/>
<dbReference type="Proteomes" id="UP001354989">
    <property type="component" value="Plasmid pPP1"/>
</dbReference>
<keyword evidence="1" id="KW-0614">Plasmid</keyword>
<sequence length="398" mass="45738">MSKVVRLNIHPASNETSNIVQLLNAQIESNIINKSDLASTLGIVRKSLDNILKGERQELKLIEFVKICTYLSIDTNEALNDYMNSQETQMNELERIKKVKFINDHFDKTSLKQEGFYTGRGFNYEQFEERICTFFNLNNIFEYAHIGGNALFSKAKLTDDHKMRDFWVKCAIAEFKRINNPNDYSEEGLIQLLGNIRAYSQYEKKGFATVIKALYAVGITVIVQKYGKKTSINGGTFWVNEKPCIVITDCGKKYAKIWETLLHEIYHVIEDLETISKMVYHVTDTSQPDVLLIEERATYWAQQYLLDDEAVRYISNNLSNPLEVDKFSKKQAIHPSIVYHRCIFSLEDRVLVERLAKIHNKQLIHSDIALSALAVNPYKADSIAVLADEVNKIFNQVG</sequence>
<evidence type="ECO:0008006" key="3">
    <source>
        <dbReference type="Google" id="ProtNLM"/>
    </source>
</evidence>
<evidence type="ECO:0000313" key="2">
    <source>
        <dbReference type="Proteomes" id="UP001354989"/>
    </source>
</evidence>
<name>A0ABN6LG86_9BACT</name>